<name>A0A346B053_9FIRM</name>
<dbReference type="OrthoDB" id="1669180at2"/>
<dbReference type="Pfam" id="PF10722">
    <property type="entry name" value="YbjN"/>
    <property type="match status" value="1"/>
</dbReference>
<gene>
    <name evidence="1" type="ORF">DKB62_07930</name>
</gene>
<keyword evidence="2" id="KW-1185">Reference proteome</keyword>
<protein>
    <recommendedName>
        <fullName evidence="3">YbjN domain-containing protein</fullName>
    </recommendedName>
</protein>
<accession>A0A346B053</accession>
<evidence type="ECO:0000313" key="1">
    <source>
        <dbReference type="EMBL" id="AXL21496.1"/>
    </source>
</evidence>
<dbReference type="Proteomes" id="UP000254337">
    <property type="component" value="Chromosome"/>
</dbReference>
<dbReference type="AlphaFoldDB" id="A0A346B053"/>
<reference evidence="1 2" key="1">
    <citation type="submission" date="2018-05" db="EMBL/GenBank/DDBJ databases">
        <title>Complete genome sequence of Megasphaera sp. AJH120T, isolated from the ceca of a chicken.</title>
        <authorList>
            <person name="Maki J."/>
            <person name="Looft T."/>
        </authorList>
    </citation>
    <scope>NUCLEOTIDE SEQUENCE [LARGE SCALE GENOMIC DNA]</scope>
    <source>
        <strain evidence="1 2">AJH120</strain>
    </source>
</reference>
<organism evidence="1 2">
    <name type="scientific">Megasphaera stantonii</name>
    <dbReference type="NCBI Taxonomy" id="2144175"/>
    <lineage>
        <taxon>Bacteria</taxon>
        <taxon>Bacillati</taxon>
        <taxon>Bacillota</taxon>
        <taxon>Negativicutes</taxon>
        <taxon>Veillonellales</taxon>
        <taxon>Veillonellaceae</taxon>
        <taxon>Megasphaera</taxon>
    </lineage>
</organism>
<proteinExistence type="predicted"/>
<dbReference type="KEGG" id="meg:DKB62_07930"/>
<dbReference type="EMBL" id="CP029462">
    <property type="protein sequence ID" value="AXL21496.1"/>
    <property type="molecule type" value="Genomic_DNA"/>
</dbReference>
<evidence type="ECO:0000313" key="2">
    <source>
        <dbReference type="Proteomes" id="UP000254337"/>
    </source>
</evidence>
<dbReference type="RefSeq" id="WP_095629278.1">
    <property type="nucleotide sequence ID" value="NZ_CP029462.1"/>
</dbReference>
<evidence type="ECO:0008006" key="3">
    <source>
        <dbReference type="Google" id="ProtNLM"/>
    </source>
</evidence>
<dbReference type="InterPro" id="IPR019660">
    <property type="entry name" value="Put_sensory_transdc_reg_YbjN"/>
</dbReference>
<sequence>MNKKAELFQDYLKEKQIAAFTVDEIQDDALNTVVFRSHIDVGGNQLPTLVILDSSIYCMIRLLVAPKALRDDNKEAVLELMNGYNKKYKSFKYYADDEGNLVMDTCVLFKDGEADGDMIYTMFNVIINHLNESYKDTMKAIWQ</sequence>